<keyword evidence="1" id="KW-1133">Transmembrane helix</keyword>
<feature type="transmembrane region" description="Helical" evidence="1">
    <location>
        <begin position="42"/>
        <end position="73"/>
    </location>
</feature>
<gene>
    <name evidence="2" type="ORF">NBRC116585_21340</name>
</gene>
<proteinExistence type="predicted"/>
<sequence length="78" mass="9197">MASFDLINKIRRFYRVSENTPDIQWTRTETYRKRMEQVKTGWIISGVCMLAVENVAAVVGIFFFSSFMSFAFLERDKD</sequence>
<protein>
    <submittedName>
        <fullName evidence="2">Uncharacterized protein</fullName>
    </submittedName>
</protein>
<dbReference type="EMBL" id="BAABWH010000005">
    <property type="protein sequence ID" value="GAA6146016.1"/>
    <property type="molecule type" value="Genomic_DNA"/>
</dbReference>
<evidence type="ECO:0000313" key="2">
    <source>
        <dbReference type="EMBL" id="GAA6146016.1"/>
    </source>
</evidence>
<organism evidence="2 3">
    <name type="scientific">Thalassolituus maritimus</name>
    <dbReference type="NCBI Taxonomy" id="484498"/>
    <lineage>
        <taxon>Bacteria</taxon>
        <taxon>Pseudomonadati</taxon>
        <taxon>Pseudomonadota</taxon>
        <taxon>Gammaproteobacteria</taxon>
        <taxon>Oceanospirillales</taxon>
        <taxon>Oceanospirillaceae</taxon>
        <taxon>Thalassolituus</taxon>
    </lineage>
</organism>
<comment type="caution">
    <text evidence="2">The sequence shown here is derived from an EMBL/GenBank/DDBJ whole genome shotgun (WGS) entry which is preliminary data.</text>
</comment>
<evidence type="ECO:0000256" key="1">
    <source>
        <dbReference type="SAM" id="Phobius"/>
    </source>
</evidence>
<keyword evidence="3" id="KW-1185">Reference proteome</keyword>
<evidence type="ECO:0000313" key="3">
    <source>
        <dbReference type="Proteomes" id="UP001481413"/>
    </source>
</evidence>
<keyword evidence="1" id="KW-0812">Transmembrane</keyword>
<dbReference type="Proteomes" id="UP001481413">
    <property type="component" value="Unassembled WGS sequence"/>
</dbReference>
<reference evidence="2 3" key="1">
    <citation type="submission" date="2024-04" db="EMBL/GenBank/DDBJ databases">
        <title>Draft genome sequence of Thalassolituus maritimus NBRC 116585.</title>
        <authorList>
            <person name="Miyakawa T."/>
            <person name="Kusuya Y."/>
            <person name="Miura T."/>
        </authorList>
    </citation>
    <scope>NUCLEOTIDE SEQUENCE [LARGE SCALE GENOMIC DNA]</scope>
    <source>
        <strain evidence="2 3">5NW40-0001</strain>
    </source>
</reference>
<accession>A0ABQ0A0T8</accession>
<keyword evidence="1" id="KW-0472">Membrane</keyword>
<dbReference type="RefSeq" id="WP_353295162.1">
    <property type="nucleotide sequence ID" value="NZ_BAABWH010000005.1"/>
</dbReference>
<name>A0ABQ0A0T8_9GAMM</name>